<dbReference type="PANTHER" id="PTHR45931">
    <property type="entry name" value="SI:CH211-59O9.10"/>
    <property type="match status" value="1"/>
</dbReference>
<reference evidence="10 11" key="1">
    <citation type="submission" date="2019-05" db="EMBL/GenBank/DDBJ databases">
        <title>Emergence of the Ug99 lineage of the wheat stem rust pathogen through somatic hybridization.</title>
        <authorList>
            <person name="Li F."/>
            <person name="Upadhyaya N.M."/>
            <person name="Sperschneider J."/>
            <person name="Matny O."/>
            <person name="Nguyen-Phuc H."/>
            <person name="Mago R."/>
            <person name="Raley C."/>
            <person name="Miller M.E."/>
            <person name="Silverstein K.A.T."/>
            <person name="Henningsen E."/>
            <person name="Hirsch C.D."/>
            <person name="Visser B."/>
            <person name="Pretorius Z.A."/>
            <person name="Steffenson B.J."/>
            <person name="Schwessinger B."/>
            <person name="Dodds P.N."/>
            <person name="Figueroa M."/>
        </authorList>
    </citation>
    <scope>NUCLEOTIDE SEQUENCE [LARGE SCALE GENOMIC DNA]</scope>
    <source>
        <strain evidence="7">21-0</strain>
        <strain evidence="9 11">Ug99</strain>
    </source>
</reference>
<organism evidence="7 10">
    <name type="scientific">Puccinia graminis f. sp. tritici</name>
    <dbReference type="NCBI Taxonomy" id="56615"/>
    <lineage>
        <taxon>Eukaryota</taxon>
        <taxon>Fungi</taxon>
        <taxon>Dikarya</taxon>
        <taxon>Basidiomycota</taxon>
        <taxon>Pucciniomycotina</taxon>
        <taxon>Pucciniomycetes</taxon>
        <taxon>Pucciniales</taxon>
        <taxon>Pucciniaceae</taxon>
        <taxon>Puccinia</taxon>
    </lineage>
</organism>
<dbReference type="EMBL" id="VSWC01000184">
    <property type="protein sequence ID" value="KAA1067997.1"/>
    <property type="molecule type" value="Genomic_DNA"/>
</dbReference>
<dbReference type="EMBL" id="VDEP01000009">
    <property type="protein sequence ID" value="KAA1137356.1"/>
    <property type="molecule type" value="Genomic_DNA"/>
</dbReference>
<dbReference type="PROSITE" id="PS50089">
    <property type="entry name" value="ZF_RING_2"/>
    <property type="match status" value="1"/>
</dbReference>
<comment type="caution">
    <text evidence="7">The sequence shown here is derived from an EMBL/GenBank/DDBJ whole genome shotgun (WGS) entry which is preliminary data.</text>
</comment>
<accession>A0A5B0LV74</accession>
<protein>
    <recommendedName>
        <fullName evidence="6">RING-type domain-containing protein</fullName>
    </recommendedName>
</protein>
<evidence type="ECO:0000256" key="2">
    <source>
        <dbReference type="ARBA" id="ARBA00022771"/>
    </source>
</evidence>
<feature type="domain" description="RING-type" evidence="6">
    <location>
        <begin position="266"/>
        <end position="309"/>
    </location>
</feature>
<dbReference type="GO" id="GO:0061630">
    <property type="term" value="F:ubiquitin protein ligase activity"/>
    <property type="evidence" value="ECO:0007669"/>
    <property type="project" value="TreeGrafter"/>
</dbReference>
<dbReference type="InterPro" id="IPR051834">
    <property type="entry name" value="RING_finger_E3_ligase"/>
</dbReference>
<sequence>MDQQSTTTNPIPIPISGEEGPGGPNAAHEVAPSQLATDSNHVSGIVQCVQFASDITECPGAGALAEVEEVEFTIDIPPSHADTCPDSCSPSMCHRDWPACEDPQCASSGADSDLQDFYMLAECHQRYREMQGPHEDDFPSTYPIGPALETLPPHNQTLIKDYFTRLSAAYAELWDENPSRVPMTEEQLSELFGPQGSLDTLENIGDFHRERIESFFQSFERVIKRKNASLGPQLPTLPQLVDSLTQPAGYLKLESNEPDRQAAPSCSVCLDAYLPDEAVVTLPCDPSHHFHLHCAKGWLEAQEDCPVCRIPLDIFKEEDYSFLDDELEWD</sequence>
<evidence type="ECO:0000313" key="7">
    <source>
        <dbReference type="EMBL" id="KAA1067989.1"/>
    </source>
</evidence>
<dbReference type="GO" id="GO:0005634">
    <property type="term" value="C:nucleus"/>
    <property type="evidence" value="ECO:0007669"/>
    <property type="project" value="TreeGrafter"/>
</dbReference>
<evidence type="ECO:0000256" key="5">
    <source>
        <dbReference type="SAM" id="MobiDB-lite"/>
    </source>
</evidence>
<proteinExistence type="predicted"/>
<dbReference type="SMART" id="SM00184">
    <property type="entry name" value="RING"/>
    <property type="match status" value="1"/>
</dbReference>
<keyword evidence="1" id="KW-0479">Metal-binding</keyword>
<dbReference type="GO" id="GO:0006511">
    <property type="term" value="P:ubiquitin-dependent protein catabolic process"/>
    <property type="evidence" value="ECO:0007669"/>
    <property type="project" value="TreeGrafter"/>
</dbReference>
<evidence type="ECO:0000256" key="1">
    <source>
        <dbReference type="ARBA" id="ARBA00022723"/>
    </source>
</evidence>
<gene>
    <name evidence="7" type="ORF">PGT21_024352</name>
    <name evidence="8" type="ORF">PGT21_024511</name>
    <name evidence="9" type="ORF">PGTUg99_017432</name>
</gene>
<dbReference type="AlphaFoldDB" id="A0A5B0LV74"/>
<evidence type="ECO:0000256" key="4">
    <source>
        <dbReference type="PROSITE-ProRule" id="PRU00175"/>
    </source>
</evidence>
<dbReference type="Pfam" id="PF13639">
    <property type="entry name" value="zf-RING_2"/>
    <property type="match status" value="1"/>
</dbReference>
<keyword evidence="3" id="KW-0862">Zinc</keyword>
<evidence type="ECO:0000313" key="11">
    <source>
        <dbReference type="Proteomes" id="UP000325313"/>
    </source>
</evidence>
<dbReference type="SUPFAM" id="SSF57850">
    <property type="entry name" value="RING/U-box"/>
    <property type="match status" value="1"/>
</dbReference>
<evidence type="ECO:0000313" key="8">
    <source>
        <dbReference type="EMBL" id="KAA1067997.1"/>
    </source>
</evidence>
<keyword evidence="2 4" id="KW-0863">Zinc-finger</keyword>
<dbReference type="GO" id="GO:0008270">
    <property type="term" value="F:zinc ion binding"/>
    <property type="evidence" value="ECO:0007669"/>
    <property type="project" value="UniProtKB-KW"/>
</dbReference>
<dbReference type="Proteomes" id="UP000324748">
    <property type="component" value="Unassembled WGS sequence"/>
</dbReference>
<dbReference type="OrthoDB" id="8062037at2759"/>
<dbReference type="EMBL" id="VSWC01000184">
    <property type="protein sequence ID" value="KAA1067989.1"/>
    <property type="molecule type" value="Genomic_DNA"/>
</dbReference>
<feature type="region of interest" description="Disordered" evidence="5">
    <location>
        <begin position="1"/>
        <end position="30"/>
    </location>
</feature>
<evidence type="ECO:0000313" key="10">
    <source>
        <dbReference type="Proteomes" id="UP000324748"/>
    </source>
</evidence>
<evidence type="ECO:0000313" key="9">
    <source>
        <dbReference type="EMBL" id="KAA1137356.1"/>
    </source>
</evidence>
<evidence type="ECO:0000256" key="3">
    <source>
        <dbReference type="ARBA" id="ARBA00022833"/>
    </source>
</evidence>
<dbReference type="PANTHER" id="PTHR45931:SF3">
    <property type="entry name" value="RING ZINC FINGER-CONTAINING PROTEIN"/>
    <property type="match status" value="1"/>
</dbReference>
<keyword evidence="10" id="KW-1185">Reference proteome</keyword>
<name>A0A5B0LV74_PUCGR</name>
<dbReference type="Proteomes" id="UP000325313">
    <property type="component" value="Unassembled WGS sequence"/>
</dbReference>
<evidence type="ECO:0000259" key="6">
    <source>
        <dbReference type="PROSITE" id="PS50089"/>
    </source>
</evidence>
<dbReference type="InterPro" id="IPR013083">
    <property type="entry name" value="Znf_RING/FYVE/PHD"/>
</dbReference>
<dbReference type="Gene3D" id="3.30.40.10">
    <property type="entry name" value="Zinc/RING finger domain, C3HC4 (zinc finger)"/>
    <property type="match status" value="1"/>
</dbReference>
<dbReference type="InterPro" id="IPR001841">
    <property type="entry name" value="Znf_RING"/>
</dbReference>